<proteinExistence type="predicted"/>
<evidence type="ECO:0000313" key="1">
    <source>
        <dbReference type="EMBL" id="KAF5370059.1"/>
    </source>
</evidence>
<name>A0A8H5LUN2_9AGAR</name>
<dbReference type="AlphaFoldDB" id="A0A8H5LUN2"/>
<dbReference type="InterPro" id="IPR032710">
    <property type="entry name" value="NTF2-like_dom_sf"/>
</dbReference>
<gene>
    <name evidence="1" type="ORF">D9758_001382</name>
</gene>
<organism evidence="1 2">
    <name type="scientific">Tetrapyrgos nigripes</name>
    <dbReference type="NCBI Taxonomy" id="182062"/>
    <lineage>
        <taxon>Eukaryota</taxon>
        <taxon>Fungi</taxon>
        <taxon>Dikarya</taxon>
        <taxon>Basidiomycota</taxon>
        <taxon>Agaricomycotina</taxon>
        <taxon>Agaricomycetes</taxon>
        <taxon>Agaricomycetidae</taxon>
        <taxon>Agaricales</taxon>
        <taxon>Marasmiineae</taxon>
        <taxon>Marasmiaceae</taxon>
        <taxon>Tetrapyrgos</taxon>
    </lineage>
</organism>
<dbReference type="OrthoDB" id="3352776at2759"/>
<dbReference type="Proteomes" id="UP000559256">
    <property type="component" value="Unassembled WGS sequence"/>
</dbReference>
<dbReference type="EMBL" id="JAACJM010000012">
    <property type="protein sequence ID" value="KAF5370059.1"/>
    <property type="molecule type" value="Genomic_DNA"/>
</dbReference>
<comment type="caution">
    <text evidence="1">The sequence shown here is derived from an EMBL/GenBank/DDBJ whole genome shotgun (WGS) entry which is preliminary data.</text>
</comment>
<reference evidence="1 2" key="1">
    <citation type="journal article" date="2020" name="ISME J.">
        <title>Uncovering the hidden diversity of litter-decomposition mechanisms in mushroom-forming fungi.</title>
        <authorList>
            <person name="Floudas D."/>
            <person name="Bentzer J."/>
            <person name="Ahren D."/>
            <person name="Johansson T."/>
            <person name="Persson P."/>
            <person name="Tunlid A."/>
        </authorList>
    </citation>
    <scope>NUCLEOTIDE SEQUENCE [LARGE SCALE GENOMIC DNA]</scope>
    <source>
        <strain evidence="1 2">CBS 291.85</strain>
    </source>
</reference>
<evidence type="ECO:0008006" key="3">
    <source>
        <dbReference type="Google" id="ProtNLM"/>
    </source>
</evidence>
<evidence type="ECO:0000313" key="2">
    <source>
        <dbReference type="Proteomes" id="UP000559256"/>
    </source>
</evidence>
<sequence length="166" mass="18826">MPPRATLLTSAQSFCNAFAEKKDIDTILSHFTVTHQPSAIEYGEAFLAPFLGKSHVGLENVTSYFNTISSLLSYDNMKFSEFTVDAEANRVACRGKAKFTWKSTGENWDETFAYMLDFDDEAKICDYQIWADTGAAYLASKGELDKARKEKDKDKERQRYACKQHS</sequence>
<accession>A0A8H5LUN2</accession>
<dbReference type="SUPFAM" id="SSF54427">
    <property type="entry name" value="NTF2-like"/>
    <property type="match status" value="1"/>
</dbReference>
<protein>
    <recommendedName>
        <fullName evidence="3">SnoaL-like domain-containing protein</fullName>
    </recommendedName>
</protein>
<dbReference type="Gene3D" id="3.10.450.50">
    <property type="match status" value="1"/>
</dbReference>
<keyword evidence="2" id="KW-1185">Reference proteome</keyword>